<keyword evidence="2" id="KW-0732">Signal</keyword>
<dbReference type="RefSeq" id="WP_203387233.1">
    <property type="nucleotide sequence ID" value="NZ_CP064781.1"/>
</dbReference>
<dbReference type="KEGG" id="ares:IWH25_18505"/>
<accession>A0A974SNU1</accession>
<evidence type="ECO:0000256" key="2">
    <source>
        <dbReference type="SAM" id="SignalP"/>
    </source>
</evidence>
<organism evidence="3 4">
    <name type="scientific">Azospira restricta</name>
    <dbReference type="NCBI Taxonomy" id="404405"/>
    <lineage>
        <taxon>Bacteria</taxon>
        <taxon>Pseudomonadati</taxon>
        <taxon>Pseudomonadota</taxon>
        <taxon>Betaproteobacteria</taxon>
        <taxon>Rhodocyclales</taxon>
        <taxon>Rhodocyclaceae</taxon>
        <taxon>Azospira</taxon>
    </lineage>
</organism>
<feature type="region of interest" description="Disordered" evidence="1">
    <location>
        <begin position="90"/>
        <end position="159"/>
    </location>
</feature>
<reference evidence="3" key="1">
    <citation type="submission" date="2020-11" db="EMBL/GenBank/DDBJ databases">
        <title>Azospira restricta DSM 18626 genome sequence.</title>
        <authorList>
            <person name="Moe W.M."/>
        </authorList>
    </citation>
    <scope>NUCLEOTIDE SEQUENCE</scope>
    <source>
        <strain evidence="3">DSM 18626</strain>
    </source>
</reference>
<gene>
    <name evidence="3" type="ORF">IWH25_18505</name>
</gene>
<feature type="signal peptide" evidence="2">
    <location>
        <begin position="1"/>
        <end position="28"/>
    </location>
</feature>
<evidence type="ECO:0000313" key="4">
    <source>
        <dbReference type="Proteomes" id="UP000663444"/>
    </source>
</evidence>
<name>A0A974SNU1_9RHOO</name>
<evidence type="ECO:0000256" key="1">
    <source>
        <dbReference type="SAM" id="MobiDB-lite"/>
    </source>
</evidence>
<dbReference type="AlphaFoldDB" id="A0A974SNU1"/>
<proteinExistence type="predicted"/>
<keyword evidence="4" id="KW-1185">Reference proteome</keyword>
<dbReference type="Proteomes" id="UP000663444">
    <property type="component" value="Chromosome"/>
</dbReference>
<evidence type="ECO:0000313" key="3">
    <source>
        <dbReference type="EMBL" id="QRJ63701.1"/>
    </source>
</evidence>
<sequence length="159" mass="16898">MSRRRHLRRKAVALAAASLAVAGPAAVADDDGLGRLFFTPEQRQQLDRQRLHAARTDAAQPRIVVDGEVRRSSGRHTAWINGEAQRTGEAKAGIVVRPDPRQPGRLVIGTDEMPAAGTAHVGETVDRDTLATGSPLGTGRIVVHRRAPGDAPATTASRP</sequence>
<dbReference type="EMBL" id="CP064781">
    <property type="protein sequence ID" value="QRJ63701.1"/>
    <property type="molecule type" value="Genomic_DNA"/>
</dbReference>
<protein>
    <submittedName>
        <fullName evidence="3">Uncharacterized protein</fullName>
    </submittedName>
</protein>
<feature type="chain" id="PRO_5037401207" evidence="2">
    <location>
        <begin position="29"/>
        <end position="159"/>
    </location>
</feature>
<dbReference type="PROSITE" id="PS51318">
    <property type="entry name" value="TAT"/>
    <property type="match status" value="1"/>
</dbReference>
<dbReference type="InterPro" id="IPR006311">
    <property type="entry name" value="TAT_signal"/>
</dbReference>